<dbReference type="EMBL" id="LCTW02000243">
    <property type="protein sequence ID" value="KXX75862.1"/>
    <property type="molecule type" value="Genomic_DNA"/>
</dbReference>
<dbReference type="SUPFAM" id="SSF90123">
    <property type="entry name" value="ABC transporter transmembrane region"/>
    <property type="match status" value="2"/>
</dbReference>
<evidence type="ECO:0000259" key="11">
    <source>
        <dbReference type="PROSITE" id="PS50893"/>
    </source>
</evidence>
<feature type="region of interest" description="Disordered" evidence="9">
    <location>
        <begin position="1"/>
        <end position="40"/>
    </location>
</feature>
<evidence type="ECO:0000256" key="5">
    <source>
        <dbReference type="ARBA" id="ARBA00022741"/>
    </source>
</evidence>
<feature type="transmembrane region" description="Helical" evidence="10">
    <location>
        <begin position="795"/>
        <end position="821"/>
    </location>
</feature>
<keyword evidence="5" id="KW-0547">Nucleotide-binding</keyword>
<feature type="domain" description="ABC transmembrane type-1" evidence="12">
    <location>
        <begin position="70"/>
        <end position="357"/>
    </location>
</feature>
<feature type="domain" description="ABC transmembrane type-1" evidence="12">
    <location>
        <begin position="799"/>
        <end position="1088"/>
    </location>
</feature>
<dbReference type="STRING" id="100816.A0A175VX46"/>
<feature type="domain" description="ABC transporter" evidence="11">
    <location>
        <begin position="1146"/>
        <end position="1384"/>
    </location>
</feature>
<dbReference type="GO" id="GO:0016887">
    <property type="term" value="F:ATP hydrolysis activity"/>
    <property type="evidence" value="ECO:0007669"/>
    <property type="project" value="InterPro"/>
</dbReference>
<evidence type="ECO:0000313" key="13">
    <source>
        <dbReference type="EMBL" id="KXX75862.1"/>
    </source>
</evidence>
<dbReference type="GO" id="GO:0005524">
    <property type="term" value="F:ATP binding"/>
    <property type="evidence" value="ECO:0007669"/>
    <property type="project" value="UniProtKB-KW"/>
</dbReference>
<feature type="transmembrane region" description="Helical" evidence="10">
    <location>
        <begin position="1060"/>
        <end position="1083"/>
    </location>
</feature>
<keyword evidence="4 10" id="KW-0812">Transmembrane</keyword>
<feature type="region of interest" description="Disordered" evidence="9">
    <location>
        <begin position="720"/>
        <end position="774"/>
    </location>
</feature>
<keyword evidence="7 10" id="KW-1133">Transmembrane helix</keyword>
<accession>A0A175VX46</accession>
<keyword evidence="14" id="KW-1185">Reference proteome</keyword>
<dbReference type="InterPro" id="IPR027417">
    <property type="entry name" value="P-loop_NTPase"/>
</dbReference>
<dbReference type="AlphaFoldDB" id="A0A175VX46"/>
<feature type="compositionally biased region" description="Low complexity" evidence="9">
    <location>
        <begin position="12"/>
        <end position="35"/>
    </location>
</feature>
<dbReference type="GO" id="GO:0015421">
    <property type="term" value="F:ABC-type oligopeptide transporter activity"/>
    <property type="evidence" value="ECO:0007669"/>
    <property type="project" value="TreeGrafter"/>
</dbReference>
<comment type="subcellular location">
    <subcellularLocation>
        <location evidence="1">Membrane</location>
        <topology evidence="1">Multi-pass membrane protein</topology>
    </subcellularLocation>
</comment>
<proteinExistence type="inferred from homology"/>
<evidence type="ECO:0000313" key="14">
    <source>
        <dbReference type="Proteomes" id="UP000078237"/>
    </source>
</evidence>
<feature type="transmembrane region" description="Helical" evidence="10">
    <location>
        <begin position="943"/>
        <end position="964"/>
    </location>
</feature>
<dbReference type="InterPro" id="IPR017871">
    <property type="entry name" value="ABC_transporter-like_CS"/>
</dbReference>
<dbReference type="Pfam" id="PF00664">
    <property type="entry name" value="ABC_membrane"/>
    <property type="match status" value="2"/>
</dbReference>
<dbReference type="FunFam" id="3.40.50.300:FF:000913">
    <property type="entry name" value="ABC multidrug transporter SitT"/>
    <property type="match status" value="1"/>
</dbReference>
<dbReference type="Pfam" id="PF00005">
    <property type="entry name" value="ABC_tran"/>
    <property type="match status" value="2"/>
</dbReference>
<feature type="transmembrane region" description="Helical" evidence="10">
    <location>
        <begin position="1028"/>
        <end position="1048"/>
    </location>
</feature>
<sequence>MAAEASEEKRPSNAAGSALAAQSASQSPAPSTSAPREVPAKEPEQGFQLLTYLRIFFTANPSWIDITLIITGTISAAAAGVPFPLMGILFGELVDDMNGATCAADAAISTVDVDPFAYEGAINDKVLKLVYIAIAAFVLIYVYVLSWSLVSQRLTQRLRDKYVGALLKQPPGYFDARAAAGGEVSSRLHGDMTAVQAGTSEKVGILIASISFFVACYVVAFIKQPKLAGILVSLIPAFLLMALGGGFFVQKYMARSSGGVAAASSIASEALQHVAVVQAFGAAPRLERKFAEHVASARSAGIKKGAAAAVQAGLLYFIAYSANALAFWQGSRMVVDTMNGHGDETVGQIYTVVFLLVDGLYSPVSASCTPLMLTLLRPACVCLGNIAPLLPIITGASTAFQRLMKDIEAPSTIDGTSDKGTILPVSTPGEIVFNNVTFSYPSRPNQPVLRNLNLKFPSGKHTAIVGLSGSGKSTIASLIARLQDPDEGTITLDGHDIRDLNVRSLRSFISLVQQEPSLLDRSILENIALGLINSPKLEHAPLKPTLHSNALSDLVAALGKGAIAPTSATTPETSQILSLVRSAASQADADGFISNLDLGYATSAGPKGSLVSGGQRQRVALARALVRDPRILVLDEATSALDSAGERRIQEAVEKVAAEGTKTVVSIAHRLSTVRNADRIVVMDAGEVVEEGTYQELIEREGGVFRGMARLQSLGVLGSDDKEANCSEGEGSGEESLEVAEKDGGVERVVSRKKEAAASASEEAEEKEEERSDGMEDARWSSVFLGMGRLVRPSLGWLALAVFAATLVGATFSGSGLIFGFTVGALNPCSNTADRILELGMFFGGLLFILAVIELLANFFAWSCFGIIAERLLYAVRVLSFRSLMEQGVQWHQSEGRSPSSLLDIITKDSTAIGGFSGSTIGTVFSIIVNFIVAIILSHIIMWKIAIVCLSIVPILLFAGFMQLRMLARYEERHAAAYSKATGVAVEAVQSIKTVAALSLEKEVMSSYSRLLKNTRDEMVRGAAFTNIWLALANSMSFLIYAFAYWWGSQRIMHGDANQTQFFIILVAMLVSAQLWGQMFTLAPEFSRARTAFSRILSIIRLGSDNSIDSKYGPGGKDNGSDKNADVEAFAESKPPLDPNQPGMRITFSSVSFSYPSRPNRPVLDSVSFTVQPGQFVGLVGPSGAGKSTIMSLVQHLYTPTAGSITLDGVDISCAGPAFRDAIALVPQDPALFDGSVAFNVSLGARPGYEATQAEIEEACRLANIHDVVVALPEGYATECGAGASRLSGGQRQRLAIARALVRRPRLLLLDESTSALDAASEAALQEGLDRVARRTTVLAITHRLHTVRKADVILVVEGGRVVDQGTHAELMERRESYRVNAMQQMLQ</sequence>
<dbReference type="InterPro" id="IPR039421">
    <property type="entry name" value="Type_1_exporter"/>
</dbReference>
<comment type="similarity">
    <text evidence="2">Belongs to the ABC transporter superfamily. ABCB family. Multidrug resistance exporter (TC 3.A.1.201) subfamily.</text>
</comment>
<feature type="transmembrane region" description="Helical" evidence="10">
    <location>
        <begin position="63"/>
        <end position="90"/>
    </location>
</feature>
<evidence type="ECO:0000256" key="1">
    <source>
        <dbReference type="ARBA" id="ARBA00004141"/>
    </source>
</evidence>
<dbReference type="PANTHER" id="PTHR43394">
    <property type="entry name" value="ATP-DEPENDENT PERMEASE MDL1, MITOCHONDRIAL"/>
    <property type="match status" value="1"/>
</dbReference>
<comment type="caution">
    <text evidence="13">The sequence shown here is derived from an EMBL/GenBank/DDBJ whole genome shotgun (WGS) entry which is preliminary data.</text>
</comment>
<evidence type="ECO:0000259" key="12">
    <source>
        <dbReference type="PROSITE" id="PS50929"/>
    </source>
</evidence>
<dbReference type="InterPro" id="IPR011527">
    <property type="entry name" value="ABC1_TM_dom"/>
</dbReference>
<dbReference type="GO" id="GO:0005743">
    <property type="term" value="C:mitochondrial inner membrane"/>
    <property type="evidence" value="ECO:0007669"/>
    <property type="project" value="TreeGrafter"/>
</dbReference>
<feature type="compositionally biased region" description="Basic and acidic residues" evidence="9">
    <location>
        <begin position="739"/>
        <end position="756"/>
    </location>
</feature>
<dbReference type="SUPFAM" id="SSF52540">
    <property type="entry name" value="P-loop containing nucleoside triphosphate hydrolases"/>
    <property type="match status" value="2"/>
</dbReference>
<gene>
    <name evidence="13" type="ORF">MMYC01_209072</name>
</gene>
<dbReference type="Gene3D" id="3.40.50.300">
    <property type="entry name" value="P-loop containing nucleotide triphosphate hydrolases"/>
    <property type="match status" value="2"/>
</dbReference>
<reference evidence="13 14" key="1">
    <citation type="journal article" date="2016" name="Genome Announc.">
        <title>Genome Sequence of Madurella mycetomatis mm55, Isolated from a Human Mycetoma Case in Sudan.</title>
        <authorList>
            <person name="Smit S."/>
            <person name="Derks M.F."/>
            <person name="Bervoets S."/>
            <person name="Fahal A."/>
            <person name="van Leeuwen W."/>
            <person name="van Belkum A."/>
            <person name="van de Sande W.W."/>
        </authorList>
    </citation>
    <scope>NUCLEOTIDE SEQUENCE [LARGE SCALE GENOMIC DNA]</scope>
    <source>
        <strain evidence="14">mm55</strain>
    </source>
</reference>
<dbReference type="InterPro" id="IPR003593">
    <property type="entry name" value="AAA+_ATPase"/>
</dbReference>
<dbReference type="PANTHER" id="PTHR43394:SF27">
    <property type="entry name" value="ATP-DEPENDENT TRANSLOCASE ABCB1-LIKE"/>
    <property type="match status" value="1"/>
</dbReference>
<dbReference type="PROSITE" id="PS00211">
    <property type="entry name" value="ABC_TRANSPORTER_1"/>
    <property type="match status" value="2"/>
</dbReference>
<dbReference type="SMART" id="SM00382">
    <property type="entry name" value="AAA"/>
    <property type="match status" value="2"/>
</dbReference>
<dbReference type="FunFam" id="1.20.1560.10:FF:000057">
    <property type="entry name" value="ABC multidrug transporter SitT"/>
    <property type="match status" value="1"/>
</dbReference>
<feature type="transmembrane region" description="Helical" evidence="10">
    <location>
        <begin position="841"/>
        <end position="869"/>
    </location>
</feature>
<dbReference type="VEuPathDB" id="FungiDB:MMYC01_209072"/>
<dbReference type="PROSITE" id="PS50893">
    <property type="entry name" value="ABC_TRANSPORTER_2"/>
    <property type="match status" value="2"/>
</dbReference>
<dbReference type="OrthoDB" id="6500128at2759"/>
<dbReference type="PROSITE" id="PS50929">
    <property type="entry name" value="ABC_TM1F"/>
    <property type="match status" value="2"/>
</dbReference>
<keyword evidence="8 10" id="KW-0472">Membrane</keyword>
<feature type="compositionally biased region" description="Basic and acidic residues" evidence="9">
    <location>
        <begin position="1"/>
        <end position="11"/>
    </location>
</feature>
<protein>
    <submittedName>
        <fullName evidence="13">Leptomycin B resistance protein pmd1</fullName>
    </submittedName>
</protein>
<evidence type="ECO:0000256" key="8">
    <source>
        <dbReference type="ARBA" id="ARBA00023136"/>
    </source>
</evidence>
<feature type="transmembrane region" description="Helical" evidence="10">
    <location>
        <begin position="228"/>
        <end position="249"/>
    </location>
</feature>
<keyword evidence="3" id="KW-0813">Transport</keyword>
<organism evidence="13 14">
    <name type="scientific">Madurella mycetomatis</name>
    <dbReference type="NCBI Taxonomy" id="100816"/>
    <lineage>
        <taxon>Eukaryota</taxon>
        <taxon>Fungi</taxon>
        <taxon>Dikarya</taxon>
        <taxon>Ascomycota</taxon>
        <taxon>Pezizomycotina</taxon>
        <taxon>Sordariomycetes</taxon>
        <taxon>Sordariomycetidae</taxon>
        <taxon>Sordariales</taxon>
        <taxon>Sordariales incertae sedis</taxon>
        <taxon>Madurella</taxon>
    </lineage>
</organism>
<evidence type="ECO:0000256" key="3">
    <source>
        <dbReference type="ARBA" id="ARBA00022448"/>
    </source>
</evidence>
<evidence type="ECO:0000256" key="7">
    <source>
        <dbReference type="ARBA" id="ARBA00022989"/>
    </source>
</evidence>
<feature type="transmembrane region" description="Helical" evidence="10">
    <location>
        <begin position="306"/>
        <end position="328"/>
    </location>
</feature>
<dbReference type="InterPro" id="IPR003439">
    <property type="entry name" value="ABC_transporter-like_ATP-bd"/>
</dbReference>
<keyword evidence="6" id="KW-0067">ATP-binding</keyword>
<dbReference type="Gene3D" id="1.20.1560.10">
    <property type="entry name" value="ABC transporter type 1, transmembrane domain"/>
    <property type="match status" value="1"/>
</dbReference>
<feature type="transmembrane region" description="Helical" evidence="10">
    <location>
        <begin position="348"/>
        <end position="368"/>
    </location>
</feature>
<feature type="transmembrane region" description="Helical" evidence="10">
    <location>
        <begin position="129"/>
        <end position="150"/>
    </location>
</feature>
<feature type="transmembrane region" description="Helical" evidence="10">
    <location>
        <begin position="203"/>
        <end position="222"/>
    </location>
</feature>
<dbReference type="Proteomes" id="UP000078237">
    <property type="component" value="Unassembled WGS sequence"/>
</dbReference>
<name>A0A175VX46_9PEZI</name>
<evidence type="ECO:0000256" key="4">
    <source>
        <dbReference type="ARBA" id="ARBA00022692"/>
    </source>
</evidence>
<dbReference type="CDD" id="cd18577">
    <property type="entry name" value="ABC_6TM_Pgp_ABCB1_D1_like"/>
    <property type="match status" value="1"/>
</dbReference>
<feature type="domain" description="ABC transporter" evidence="11">
    <location>
        <begin position="431"/>
        <end position="710"/>
    </location>
</feature>
<feature type="transmembrane region" description="Helical" evidence="10">
    <location>
        <begin position="912"/>
        <end position="937"/>
    </location>
</feature>
<dbReference type="InterPro" id="IPR036640">
    <property type="entry name" value="ABC1_TM_sf"/>
</dbReference>
<evidence type="ECO:0000256" key="6">
    <source>
        <dbReference type="ARBA" id="ARBA00022840"/>
    </source>
</evidence>
<evidence type="ECO:0000256" key="2">
    <source>
        <dbReference type="ARBA" id="ARBA00007577"/>
    </source>
</evidence>
<evidence type="ECO:0000256" key="10">
    <source>
        <dbReference type="SAM" id="Phobius"/>
    </source>
</evidence>
<dbReference type="CDD" id="cd18578">
    <property type="entry name" value="ABC_6TM_Pgp_ABCB1_D2_like"/>
    <property type="match status" value="1"/>
</dbReference>
<evidence type="ECO:0000256" key="9">
    <source>
        <dbReference type="SAM" id="MobiDB-lite"/>
    </source>
</evidence>
<dbReference type="GO" id="GO:0090374">
    <property type="term" value="P:oligopeptide export from mitochondrion"/>
    <property type="evidence" value="ECO:0007669"/>
    <property type="project" value="TreeGrafter"/>
</dbReference>